<dbReference type="GO" id="GO:0006261">
    <property type="term" value="P:DNA-templated DNA replication"/>
    <property type="evidence" value="ECO:0007669"/>
    <property type="project" value="TreeGrafter"/>
</dbReference>
<dbReference type="Proteomes" id="UP000231493">
    <property type="component" value="Unassembled WGS sequence"/>
</dbReference>
<dbReference type="SUPFAM" id="SSF48019">
    <property type="entry name" value="post-AAA+ oligomerization domain-like"/>
    <property type="match status" value="1"/>
</dbReference>
<comment type="similarity">
    <text evidence="7">Belongs to the DNA polymerase HolA subunit family.</text>
</comment>
<evidence type="ECO:0000256" key="6">
    <source>
        <dbReference type="ARBA" id="ARBA00022932"/>
    </source>
</evidence>
<keyword evidence="6" id="KW-0239">DNA-directed DNA polymerase</keyword>
<evidence type="ECO:0000313" key="16">
    <source>
        <dbReference type="Proteomes" id="UP000231493"/>
    </source>
</evidence>
<keyword evidence="3" id="KW-0808">Transferase</keyword>
<proteinExistence type="inferred from homology"/>
<protein>
    <recommendedName>
        <fullName evidence="2">DNA polymerase III subunit delta</fullName>
        <ecNumber evidence="1">2.7.7.7</ecNumber>
    </recommendedName>
</protein>
<dbReference type="RefSeq" id="WP_406607635.1">
    <property type="nucleotide sequence ID" value="NZ_PFKO01000224.1"/>
</dbReference>
<name>A0A2M7K6U1_9BACT</name>
<evidence type="ECO:0000313" key="14">
    <source>
        <dbReference type="Proteomes" id="UP000228560"/>
    </source>
</evidence>
<dbReference type="GO" id="GO:0003887">
    <property type="term" value="F:DNA-directed DNA polymerase activity"/>
    <property type="evidence" value="ECO:0007669"/>
    <property type="project" value="UniProtKB-KW"/>
</dbReference>
<gene>
    <name evidence="11" type="primary">holA</name>
    <name evidence="13" type="ORF">CO097_00025</name>
    <name evidence="12" type="ORF">COZ07_05720</name>
    <name evidence="11" type="ORF">COZ58_05825</name>
</gene>
<evidence type="ECO:0000256" key="5">
    <source>
        <dbReference type="ARBA" id="ARBA00022705"/>
    </source>
</evidence>
<dbReference type="Proteomes" id="UP000230646">
    <property type="component" value="Unassembled WGS sequence"/>
</dbReference>
<dbReference type="PANTHER" id="PTHR34388">
    <property type="entry name" value="DNA POLYMERASE III SUBUNIT DELTA"/>
    <property type="match status" value="1"/>
</dbReference>
<dbReference type="NCBIfam" id="TIGR01128">
    <property type="entry name" value="holA"/>
    <property type="match status" value="1"/>
</dbReference>
<dbReference type="EMBL" id="PFTV01000002">
    <property type="protein sequence ID" value="PJB58201.1"/>
    <property type="molecule type" value="Genomic_DNA"/>
</dbReference>
<keyword evidence="5" id="KW-0235">DNA replication</keyword>
<dbReference type="InterPro" id="IPR010372">
    <property type="entry name" value="DNA_pol3_delta_N"/>
</dbReference>
<dbReference type="AlphaFoldDB" id="A0A2M7K6U1"/>
<accession>A0A2M7K6U1</accession>
<evidence type="ECO:0000313" key="13">
    <source>
        <dbReference type="EMBL" id="PJB58201.1"/>
    </source>
</evidence>
<evidence type="ECO:0000256" key="3">
    <source>
        <dbReference type="ARBA" id="ARBA00022679"/>
    </source>
</evidence>
<dbReference type="InterPro" id="IPR005790">
    <property type="entry name" value="DNA_polIII_delta"/>
</dbReference>
<evidence type="ECO:0000256" key="7">
    <source>
        <dbReference type="ARBA" id="ARBA00034754"/>
    </source>
</evidence>
<dbReference type="Gene3D" id="1.10.8.60">
    <property type="match status" value="1"/>
</dbReference>
<accession>A0A2M7PP74</accession>
<dbReference type="InterPro" id="IPR027417">
    <property type="entry name" value="P-loop_NTPase"/>
</dbReference>
<feature type="domain" description="DNA polymerase III delta N-terminal" evidence="9">
    <location>
        <begin position="14"/>
        <end position="131"/>
    </location>
</feature>
<dbReference type="Proteomes" id="UP000228560">
    <property type="component" value="Unassembled WGS sequence"/>
</dbReference>
<evidence type="ECO:0000259" key="9">
    <source>
        <dbReference type="Pfam" id="PF06144"/>
    </source>
</evidence>
<dbReference type="SUPFAM" id="SSF52540">
    <property type="entry name" value="P-loop containing nucleoside triphosphate hydrolases"/>
    <property type="match status" value="1"/>
</dbReference>
<dbReference type="GO" id="GO:0009360">
    <property type="term" value="C:DNA polymerase III complex"/>
    <property type="evidence" value="ECO:0007669"/>
    <property type="project" value="InterPro"/>
</dbReference>
<dbReference type="GO" id="GO:0003677">
    <property type="term" value="F:DNA binding"/>
    <property type="evidence" value="ECO:0007669"/>
    <property type="project" value="InterPro"/>
</dbReference>
<evidence type="ECO:0000256" key="4">
    <source>
        <dbReference type="ARBA" id="ARBA00022695"/>
    </source>
</evidence>
<evidence type="ECO:0000256" key="8">
    <source>
        <dbReference type="ARBA" id="ARBA00049244"/>
    </source>
</evidence>
<dbReference type="PANTHER" id="PTHR34388:SF1">
    <property type="entry name" value="DNA POLYMERASE III SUBUNIT DELTA"/>
    <property type="match status" value="1"/>
</dbReference>
<evidence type="ECO:0000256" key="1">
    <source>
        <dbReference type="ARBA" id="ARBA00012417"/>
    </source>
</evidence>
<dbReference type="EC" id="2.7.7.7" evidence="1"/>
<organism evidence="11 16">
    <name type="scientific">Candidatus Infernicultor aquiphilus</name>
    <dbReference type="NCBI Taxonomy" id="1805029"/>
    <lineage>
        <taxon>Bacteria</taxon>
        <taxon>Pseudomonadati</taxon>
        <taxon>Atribacterota</taxon>
        <taxon>Candidatus Phoenicimicrobiia</taxon>
        <taxon>Candidatus Pheonicimicrobiales</taxon>
        <taxon>Candidatus Phoenicimicrobiaceae</taxon>
        <taxon>Candidatus Infernicultor</taxon>
    </lineage>
</organism>
<dbReference type="EMBL" id="PFIP01000124">
    <property type="protein sequence ID" value="PIX33858.1"/>
    <property type="molecule type" value="Genomic_DNA"/>
</dbReference>
<sequence>MLNLIKQERVYPVYLFLGKENYLKENILKKLLDKLITPTSRELNYKVFYGEKLPLNEIINDLQILPFISKYKLVVIKEAEKISKEDEEKLINYFNHYNFKNIFSILILIYKETTSNKELIKIIEKVGIVINLDIQDKSKLNRWIEAKFKQSNKKISPEALFYLQSWTGSDLNRLFNEIEKIDIYTKDQKIIEKEDIMITIGGSESVNLFKVLDSIGNREIENAIDGMVKLDQSNLHYLSIFTMIYRQIKLILQIKLLLLSGCNFKEIEKELKLPSFVVEKIIKQSKKYTFKDICKSYQLLNIADLELKNSQKEPQIILEELVMNIINQDN</sequence>
<comment type="catalytic activity">
    <reaction evidence="8">
        <text>DNA(n) + a 2'-deoxyribonucleoside 5'-triphosphate = DNA(n+1) + diphosphate</text>
        <dbReference type="Rhea" id="RHEA:22508"/>
        <dbReference type="Rhea" id="RHEA-COMP:17339"/>
        <dbReference type="Rhea" id="RHEA-COMP:17340"/>
        <dbReference type="ChEBI" id="CHEBI:33019"/>
        <dbReference type="ChEBI" id="CHEBI:61560"/>
        <dbReference type="ChEBI" id="CHEBI:173112"/>
        <dbReference type="EC" id="2.7.7.7"/>
    </reaction>
</comment>
<evidence type="ECO:0000259" key="10">
    <source>
        <dbReference type="Pfam" id="PF21694"/>
    </source>
</evidence>
<evidence type="ECO:0000313" key="15">
    <source>
        <dbReference type="Proteomes" id="UP000230646"/>
    </source>
</evidence>
<dbReference type="Gene3D" id="3.40.50.300">
    <property type="entry name" value="P-loop containing nucleotide triphosphate hydrolases"/>
    <property type="match status" value="1"/>
</dbReference>
<accession>A0A2M8CGR3</accession>
<dbReference type="InterPro" id="IPR048466">
    <property type="entry name" value="DNA_pol3_delta-like_C"/>
</dbReference>
<evidence type="ECO:0000256" key="2">
    <source>
        <dbReference type="ARBA" id="ARBA00017703"/>
    </source>
</evidence>
<dbReference type="InterPro" id="IPR008921">
    <property type="entry name" value="DNA_pol3_clamp-load_cplx_C"/>
</dbReference>
<dbReference type="Gene3D" id="1.20.272.10">
    <property type="match status" value="1"/>
</dbReference>
<comment type="caution">
    <text evidence="11">The sequence shown here is derived from an EMBL/GenBank/DDBJ whole genome shotgun (WGS) entry which is preliminary data.</text>
</comment>
<reference evidence="14 15" key="2">
    <citation type="submission" date="2017-09" db="EMBL/GenBank/DDBJ databases">
        <title>Depth-based differentiation of microbial function through sediment-hosted aquifers and enrichment of novel symbionts in the deep terrestrial subsurface.</title>
        <authorList>
            <person name="Probst A.J."/>
            <person name="Ladd B."/>
            <person name="Jarett J.K."/>
            <person name="Geller-Mcgrath D.E."/>
            <person name="Sieber C.M."/>
            <person name="Emerson J.B."/>
            <person name="Anantharaman K."/>
            <person name="Thomas B.C."/>
            <person name="Malmstrom R."/>
            <person name="Stieglmeier M."/>
            <person name="Klingl A."/>
            <person name="Woyke T."/>
            <person name="Ryan C.M."/>
            <person name="Banfield J.F."/>
        </authorList>
    </citation>
    <scope>NUCLEOTIDE SEQUENCE [LARGE SCALE GENOMIC DNA]</scope>
    <source>
        <strain evidence="12">CG_4_10_14_3_um_filter_34_13</strain>
        <strain evidence="13">CG_4_9_14_3_um_filter_33_16</strain>
    </source>
</reference>
<keyword evidence="4" id="KW-0548">Nucleotidyltransferase</keyword>
<dbReference type="Pfam" id="PF21694">
    <property type="entry name" value="DNA_pol3_delta_C"/>
    <property type="match status" value="1"/>
</dbReference>
<dbReference type="EMBL" id="PFKO01000224">
    <property type="protein sequence ID" value="PIY32419.1"/>
    <property type="molecule type" value="Genomic_DNA"/>
</dbReference>
<evidence type="ECO:0000313" key="12">
    <source>
        <dbReference type="EMBL" id="PIY32419.1"/>
    </source>
</evidence>
<dbReference type="Pfam" id="PF06144">
    <property type="entry name" value="DNA_pol3_delta"/>
    <property type="match status" value="1"/>
</dbReference>
<feature type="domain" description="DNA polymerase III delta subunit-like C-terminal" evidence="10">
    <location>
        <begin position="207"/>
        <end position="324"/>
    </location>
</feature>
<reference evidence="11" key="1">
    <citation type="submission" date="2017-09" db="EMBL/GenBank/DDBJ databases">
        <title>Depth-based differentiation of microbial function through sediment-hosted aquifers and enrichment of novel symbionts in the deep terrestrial subsurface.</title>
        <authorList>
            <person name="Probst A.J."/>
            <person name="Ladd B."/>
            <person name="Jarett J.K."/>
            <person name="Geller-Mcgrath D.E."/>
            <person name="Sieber C.M.K."/>
            <person name="Emerson J.B."/>
            <person name="Anantharaman K."/>
            <person name="Thomas B.C."/>
            <person name="Malmstrom R."/>
            <person name="Stieglmeier M."/>
            <person name="Klingl A."/>
            <person name="Woyke T."/>
            <person name="Ryan C.M."/>
            <person name="Banfield J.F."/>
        </authorList>
    </citation>
    <scope>NUCLEOTIDE SEQUENCE</scope>
    <source>
        <strain evidence="11">CG_4_8_14_3_um_filter_34_18</strain>
    </source>
</reference>
<evidence type="ECO:0000313" key="11">
    <source>
        <dbReference type="EMBL" id="PIX33858.1"/>
    </source>
</evidence>